<evidence type="ECO:0000313" key="5">
    <source>
        <dbReference type="Proteomes" id="UP001226160"/>
    </source>
</evidence>
<dbReference type="Proteomes" id="UP001226160">
    <property type="component" value="Unassembled WGS sequence"/>
</dbReference>
<name>A0AAP4BYE8_9CORY</name>
<dbReference type="Pfam" id="PF01497">
    <property type="entry name" value="Peripla_BP_2"/>
    <property type="match status" value="1"/>
</dbReference>
<dbReference type="Gene3D" id="3.40.50.1980">
    <property type="entry name" value="Nitrogenase molybdenum iron protein domain"/>
    <property type="match status" value="2"/>
</dbReference>
<keyword evidence="2" id="KW-0732">Signal</keyword>
<feature type="signal peptide" evidence="2">
    <location>
        <begin position="1"/>
        <end position="19"/>
    </location>
</feature>
<dbReference type="PROSITE" id="PS50983">
    <property type="entry name" value="FE_B12_PBP"/>
    <property type="match status" value="1"/>
</dbReference>
<evidence type="ECO:0000256" key="2">
    <source>
        <dbReference type="SAM" id="SignalP"/>
    </source>
</evidence>
<dbReference type="AlphaFoldDB" id="A0AAP4BYE8"/>
<reference evidence="4" key="1">
    <citation type="submission" date="2023-05" db="EMBL/GenBank/DDBJ databases">
        <title>Metabolic capabilities are highly conserved among human nasal-associated Corynebacterium species in pangenomic analyses.</title>
        <authorList>
            <person name="Tran T.H."/>
            <person name="Roberts A.Q."/>
            <person name="Escapa I.F."/>
            <person name="Gao W."/>
            <person name="Conlan S."/>
            <person name="Kong H."/>
            <person name="Segre J.A."/>
            <person name="Kelly M.S."/>
            <person name="Lemon K.P."/>
        </authorList>
    </citation>
    <scope>NUCLEOTIDE SEQUENCE</scope>
    <source>
        <strain evidence="4">KPL2654</strain>
    </source>
</reference>
<evidence type="ECO:0000256" key="1">
    <source>
        <dbReference type="ARBA" id="ARBA00008814"/>
    </source>
</evidence>
<gene>
    <name evidence="4" type="ORF">QPX54_02870</name>
</gene>
<sequence>MSLKTKRILTTLAAGVVSAAVLVACSTEQASQANDDSANGNGNDDANKGALTLTDIAGREVTLEEEPERIILGEGRSLFATGIVNTENPLDKIVGIGTDLKQNVPDYYDRLEEKLPEVSEIPEIGGLAKGDVTVENLLSMAPDLVILSMDTYEASEKAGLTTKMDEAGIEYVVTDFRAKPLQNTTKSMELFGQIFNQEERAAEFNKDWQETVDLVQERAEKVEEKPKTFVWRAAGVLDCCGSWNDSNISQLVNTAGGDNVGDHVIEGESGALTPEKVLESDPDMIIATGGDWSEKKDDEGNPVGYAAVGYGIEESEAQASIAKLPEVQPGFDNLRAVQDNQLHALWHQFYNSPFNYLALLQIAQWINPDAYEDIDVEQEWLESQKKYSPISGEGTLFITN</sequence>
<dbReference type="RefSeq" id="WP_249606528.1">
    <property type="nucleotide sequence ID" value="NZ_CP091865.1"/>
</dbReference>
<dbReference type="PANTHER" id="PTHR30535">
    <property type="entry name" value="VITAMIN B12-BINDING PROTEIN"/>
    <property type="match status" value="1"/>
</dbReference>
<dbReference type="InterPro" id="IPR050902">
    <property type="entry name" value="ABC_Transporter_SBP"/>
</dbReference>
<evidence type="ECO:0000313" key="4">
    <source>
        <dbReference type="EMBL" id="MDK4325457.1"/>
    </source>
</evidence>
<proteinExistence type="inferred from homology"/>
<evidence type="ECO:0000259" key="3">
    <source>
        <dbReference type="PROSITE" id="PS50983"/>
    </source>
</evidence>
<protein>
    <submittedName>
        <fullName evidence="4">ABC transporter substrate-binding protein</fullName>
    </submittedName>
</protein>
<dbReference type="PANTHER" id="PTHR30535:SF34">
    <property type="entry name" value="MOLYBDATE-BINDING PROTEIN MOLA"/>
    <property type="match status" value="1"/>
</dbReference>
<dbReference type="InterPro" id="IPR002491">
    <property type="entry name" value="ABC_transptr_periplasmic_BD"/>
</dbReference>
<feature type="chain" id="PRO_5042955456" evidence="2">
    <location>
        <begin position="20"/>
        <end position="400"/>
    </location>
</feature>
<accession>A0AAP4BYE8</accession>
<dbReference type="SUPFAM" id="SSF53807">
    <property type="entry name" value="Helical backbone' metal receptor"/>
    <property type="match status" value="1"/>
</dbReference>
<dbReference type="EMBL" id="JASNVP010000002">
    <property type="protein sequence ID" value="MDK4325457.1"/>
    <property type="molecule type" value="Genomic_DNA"/>
</dbReference>
<organism evidence="4 5">
    <name type="scientific">Corynebacterium propinquum</name>
    <dbReference type="NCBI Taxonomy" id="43769"/>
    <lineage>
        <taxon>Bacteria</taxon>
        <taxon>Bacillati</taxon>
        <taxon>Actinomycetota</taxon>
        <taxon>Actinomycetes</taxon>
        <taxon>Mycobacteriales</taxon>
        <taxon>Corynebacteriaceae</taxon>
        <taxon>Corynebacterium</taxon>
    </lineage>
</organism>
<comment type="caution">
    <text evidence="4">The sequence shown here is derived from an EMBL/GenBank/DDBJ whole genome shotgun (WGS) entry which is preliminary data.</text>
</comment>
<dbReference type="PROSITE" id="PS51257">
    <property type="entry name" value="PROKAR_LIPOPROTEIN"/>
    <property type="match status" value="1"/>
</dbReference>
<feature type="domain" description="Fe/B12 periplasmic-binding" evidence="3">
    <location>
        <begin position="69"/>
        <end position="374"/>
    </location>
</feature>
<comment type="similarity">
    <text evidence="1">Belongs to the bacterial solute-binding protein 8 family.</text>
</comment>